<dbReference type="EMBL" id="JANVFS010000007">
    <property type="protein sequence ID" value="KAJ4489697.1"/>
    <property type="molecule type" value="Genomic_DNA"/>
</dbReference>
<accession>A0A9W9DWK9</accession>
<evidence type="ECO:0000313" key="2">
    <source>
        <dbReference type="Proteomes" id="UP001150238"/>
    </source>
</evidence>
<reference evidence="1" key="1">
    <citation type="submission" date="2022-08" db="EMBL/GenBank/DDBJ databases">
        <authorList>
            <consortium name="DOE Joint Genome Institute"/>
            <person name="Min B."/>
            <person name="Riley R."/>
            <person name="Sierra-Patev S."/>
            <person name="Naranjo-Ortiz M."/>
            <person name="Looney B."/>
            <person name="Konkel Z."/>
            <person name="Slot J.C."/>
            <person name="Sakamoto Y."/>
            <person name="Steenwyk J.L."/>
            <person name="Rokas A."/>
            <person name="Carro J."/>
            <person name="Camarero S."/>
            <person name="Ferreira P."/>
            <person name="Molpeceres G."/>
            <person name="Ruiz-Duenas F.J."/>
            <person name="Serrano A."/>
            <person name="Henrissat B."/>
            <person name="Drula E."/>
            <person name="Hughes K.W."/>
            <person name="Mata J.L."/>
            <person name="Ishikawa N.K."/>
            <person name="Vargas-Isla R."/>
            <person name="Ushijima S."/>
            <person name="Smith C.A."/>
            <person name="Ahrendt S."/>
            <person name="Andreopoulos W."/>
            <person name="He G."/>
            <person name="Labutti K."/>
            <person name="Lipzen A."/>
            <person name="Ng V."/>
            <person name="Sandor L."/>
            <person name="Barry K."/>
            <person name="Martinez A.T."/>
            <person name="Xiao Y."/>
            <person name="Gibbons J.G."/>
            <person name="Terashima K."/>
            <person name="Hibbett D.S."/>
            <person name="Grigoriev I.V."/>
        </authorList>
    </citation>
    <scope>NUCLEOTIDE SEQUENCE</scope>
    <source>
        <strain evidence="1">Sp2 HRB7682 ss15</strain>
    </source>
</reference>
<dbReference type="AlphaFoldDB" id="A0A9W9DWK9"/>
<dbReference type="Proteomes" id="UP001150238">
    <property type="component" value="Unassembled WGS sequence"/>
</dbReference>
<organism evidence="1 2">
    <name type="scientific">Lentinula lateritia</name>
    <dbReference type="NCBI Taxonomy" id="40482"/>
    <lineage>
        <taxon>Eukaryota</taxon>
        <taxon>Fungi</taxon>
        <taxon>Dikarya</taxon>
        <taxon>Basidiomycota</taxon>
        <taxon>Agaricomycotina</taxon>
        <taxon>Agaricomycetes</taxon>
        <taxon>Agaricomycetidae</taxon>
        <taxon>Agaricales</taxon>
        <taxon>Marasmiineae</taxon>
        <taxon>Omphalotaceae</taxon>
        <taxon>Lentinula</taxon>
    </lineage>
</organism>
<protein>
    <submittedName>
        <fullName evidence="1">Uncharacterized protein</fullName>
    </submittedName>
</protein>
<reference evidence="1" key="2">
    <citation type="journal article" date="2023" name="Proc. Natl. Acad. Sci. U.S.A.">
        <title>A global phylogenomic analysis of the shiitake genus Lentinula.</title>
        <authorList>
            <person name="Sierra-Patev S."/>
            <person name="Min B."/>
            <person name="Naranjo-Ortiz M."/>
            <person name="Looney B."/>
            <person name="Konkel Z."/>
            <person name="Slot J.C."/>
            <person name="Sakamoto Y."/>
            <person name="Steenwyk J.L."/>
            <person name="Rokas A."/>
            <person name="Carro J."/>
            <person name="Camarero S."/>
            <person name="Ferreira P."/>
            <person name="Molpeceres G."/>
            <person name="Ruiz-Duenas F.J."/>
            <person name="Serrano A."/>
            <person name="Henrissat B."/>
            <person name="Drula E."/>
            <person name="Hughes K.W."/>
            <person name="Mata J.L."/>
            <person name="Ishikawa N.K."/>
            <person name="Vargas-Isla R."/>
            <person name="Ushijima S."/>
            <person name="Smith C.A."/>
            <person name="Donoghue J."/>
            <person name="Ahrendt S."/>
            <person name="Andreopoulos W."/>
            <person name="He G."/>
            <person name="LaButti K."/>
            <person name="Lipzen A."/>
            <person name="Ng V."/>
            <person name="Riley R."/>
            <person name="Sandor L."/>
            <person name="Barry K."/>
            <person name="Martinez A.T."/>
            <person name="Xiao Y."/>
            <person name="Gibbons J.G."/>
            <person name="Terashima K."/>
            <person name="Grigoriev I.V."/>
            <person name="Hibbett D."/>
        </authorList>
    </citation>
    <scope>NUCLEOTIDE SEQUENCE</scope>
    <source>
        <strain evidence="1">Sp2 HRB7682 ss15</strain>
    </source>
</reference>
<comment type="caution">
    <text evidence="1">The sequence shown here is derived from an EMBL/GenBank/DDBJ whole genome shotgun (WGS) entry which is preliminary data.</text>
</comment>
<proteinExistence type="predicted"/>
<evidence type="ECO:0000313" key="1">
    <source>
        <dbReference type="EMBL" id="KAJ4489697.1"/>
    </source>
</evidence>
<gene>
    <name evidence="1" type="ORF">C8J55DRAFT_557589</name>
</gene>
<sequence>MAFNYKSNSYRCALFDDRLEPGGIYDELVDSFTTMGPSAIANAEYGEHFFRRNFGDTWSGHYSYHDAQSLEFSANLFGEILGEVHGTFIGAQGNHFPGLNGNRPNQLTDHSKACRTIVLGCPSFAPAALKNLWYNQLCTFAGIRDADIKEEKRSLDTVEVKEITKGLDSSTHLDAITLSGGLIYELPIKPKNDSRKLNEAEHGRKMYKKRAYNEHNNDAPIDIESSRLLKPYKWPLASEIYCGALYDHRLMPDFGGPLFALKKAKPVQPDWRDVDGSLIVPWKNFSLLRPGTLVVANISIRVHVLIAKNPKLPKRKVYQAIINSLKVVAKSDVPVATPVAALMGTEGSLSPRRTSAALKAFDAIGSSSKCSSTMNKPTNEANAFDFLPSDEDMVDDNNTIAHKKSKTV</sequence>
<name>A0A9W9DWK9_9AGAR</name>